<dbReference type="EMBL" id="SDMP01000008">
    <property type="protein sequence ID" value="RYR43188.1"/>
    <property type="molecule type" value="Genomic_DNA"/>
</dbReference>
<feature type="domain" description="Protein ENHANCED DISEASE RESISTANCE 2 C-terminal" evidence="1">
    <location>
        <begin position="241"/>
        <end position="296"/>
    </location>
</feature>
<evidence type="ECO:0000259" key="1">
    <source>
        <dbReference type="Pfam" id="PF07059"/>
    </source>
</evidence>
<organism evidence="2 3">
    <name type="scientific">Arachis hypogaea</name>
    <name type="common">Peanut</name>
    <dbReference type="NCBI Taxonomy" id="3818"/>
    <lineage>
        <taxon>Eukaryota</taxon>
        <taxon>Viridiplantae</taxon>
        <taxon>Streptophyta</taxon>
        <taxon>Embryophyta</taxon>
        <taxon>Tracheophyta</taxon>
        <taxon>Spermatophyta</taxon>
        <taxon>Magnoliopsida</taxon>
        <taxon>eudicotyledons</taxon>
        <taxon>Gunneridae</taxon>
        <taxon>Pentapetalae</taxon>
        <taxon>rosids</taxon>
        <taxon>fabids</taxon>
        <taxon>Fabales</taxon>
        <taxon>Fabaceae</taxon>
        <taxon>Papilionoideae</taxon>
        <taxon>50 kb inversion clade</taxon>
        <taxon>dalbergioids sensu lato</taxon>
        <taxon>Dalbergieae</taxon>
        <taxon>Pterocarpus clade</taxon>
        <taxon>Arachis</taxon>
    </lineage>
</organism>
<proteinExistence type="predicted"/>
<dbReference type="Pfam" id="PF07059">
    <property type="entry name" value="EDR2_C"/>
    <property type="match status" value="2"/>
</dbReference>
<dbReference type="Proteomes" id="UP000289738">
    <property type="component" value="Chromosome A08"/>
</dbReference>
<name>A0A445BXA2_ARAHY</name>
<keyword evidence="3" id="KW-1185">Reference proteome</keyword>
<protein>
    <recommendedName>
        <fullName evidence="1">Protein ENHANCED DISEASE RESISTANCE 2 C-terminal domain-containing protein</fullName>
    </recommendedName>
</protein>
<comment type="caution">
    <text evidence="2">The sequence shown here is derived from an EMBL/GenBank/DDBJ whole genome shotgun (WGS) entry which is preliminary data.</text>
</comment>
<gene>
    <name evidence="2" type="ORF">Ahy_A08g039620</name>
</gene>
<evidence type="ECO:0000313" key="3">
    <source>
        <dbReference type="Proteomes" id="UP000289738"/>
    </source>
</evidence>
<accession>A0A445BXA2</accession>
<feature type="domain" description="Protein ENHANCED DISEASE RESISTANCE 2 C-terminal" evidence="1">
    <location>
        <begin position="180"/>
        <end position="228"/>
    </location>
</feature>
<dbReference type="PANTHER" id="PTHR12136">
    <property type="entry name" value="ENHANCED DISEASE RESISTANCE-RELATED"/>
    <property type="match status" value="1"/>
</dbReference>
<evidence type="ECO:0000313" key="2">
    <source>
        <dbReference type="EMBL" id="RYR43188.1"/>
    </source>
</evidence>
<dbReference type="InterPro" id="IPR045096">
    <property type="entry name" value="EDR2-like"/>
</dbReference>
<dbReference type="AlphaFoldDB" id="A0A445BXA2"/>
<dbReference type="PANTHER" id="PTHR12136:SF41">
    <property type="entry name" value="PLECKSTRIN HOMOLOGY (PH) AND LIPID-BINDING START DOMAINS-CONTAINING PROTEIN"/>
    <property type="match status" value="1"/>
</dbReference>
<sequence>MPRSSMLGSHISLIPENVYNHGHTHITIVVHLSSSGELTRSIGLSLKEGDVNSDSQRQVVDENARHSSDGVVHQTQSEHATLVSLNDADDEFFDVPEPSDSDELEKDGCLIVVTRSLRMFLFMTHQMAYNKYIHQHSQLTMLGTIQCSLEEGLCGLTRNGQRRKYLMLLWINSSKRFLFWAEPDPSTFLIRGANYLEDRQKVKAKGTLMQMVAANWVRSDKREDDLAKGGPEFFFILNIQLGVDIGLLTIARGVVSLVFGYFNHLVIEMAFLIQGNTQEELSEEFLSGTCRLNHLEF</sequence>
<reference evidence="2 3" key="1">
    <citation type="submission" date="2019-01" db="EMBL/GenBank/DDBJ databases">
        <title>Sequencing of cultivated peanut Arachis hypogaea provides insights into genome evolution and oil improvement.</title>
        <authorList>
            <person name="Chen X."/>
        </authorList>
    </citation>
    <scope>NUCLEOTIDE SEQUENCE [LARGE SCALE GENOMIC DNA]</scope>
    <source>
        <strain evidence="3">cv. Fuhuasheng</strain>
        <tissue evidence="2">Leaves</tissue>
    </source>
</reference>
<dbReference type="InterPro" id="IPR009769">
    <property type="entry name" value="EDR2_C"/>
</dbReference>